<feature type="chain" id="PRO_5019230967" evidence="2">
    <location>
        <begin position="29"/>
        <end position="491"/>
    </location>
</feature>
<proteinExistence type="predicted"/>
<dbReference type="Gene3D" id="2.40.10.120">
    <property type="match status" value="1"/>
</dbReference>
<evidence type="ECO:0000313" key="4">
    <source>
        <dbReference type="Proteomes" id="UP000283254"/>
    </source>
</evidence>
<accession>A0A422QE34</accession>
<dbReference type="Proteomes" id="UP000283254">
    <property type="component" value="Unassembled WGS sequence"/>
</dbReference>
<dbReference type="AlphaFoldDB" id="A0A422QE34"/>
<feature type="signal peptide" evidence="2">
    <location>
        <begin position="1"/>
        <end position="28"/>
    </location>
</feature>
<dbReference type="InterPro" id="IPR009003">
    <property type="entry name" value="Peptidase_S1_PA"/>
</dbReference>
<dbReference type="OrthoDB" id="8581982at2"/>
<evidence type="ECO:0000256" key="2">
    <source>
        <dbReference type="SAM" id="SignalP"/>
    </source>
</evidence>
<dbReference type="PANTHER" id="PTHR43019">
    <property type="entry name" value="SERINE ENDOPROTEASE DEGS"/>
    <property type="match status" value="1"/>
</dbReference>
<evidence type="ECO:0000256" key="1">
    <source>
        <dbReference type="SAM" id="MobiDB-lite"/>
    </source>
</evidence>
<dbReference type="PANTHER" id="PTHR43019:SF23">
    <property type="entry name" value="PROTEASE DO-LIKE 5, CHLOROPLASTIC"/>
    <property type="match status" value="1"/>
</dbReference>
<protein>
    <submittedName>
        <fullName evidence="3">Trypsin</fullName>
    </submittedName>
</protein>
<reference evidence="3" key="1">
    <citation type="submission" date="2014-10" db="EMBL/GenBank/DDBJ databases">
        <title>Massilia sp. genome.</title>
        <authorList>
            <person name="Xu B."/>
            <person name="Dai L."/>
            <person name="Huang Z."/>
        </authorList>
    </citation>
    <scope>NUCLEOTIDE SEQUENCE [LARGE SCALE GENOMIC DNA]</scope>
    <source>
        <strain evidence="3">CFS-1</strain>
    </source>
</reference>
<sequence length="491" mass="52472">MKRAVLVLLLTCTAIGAALEATSPPAAAQPQPQNLAQNLTQPAPRASQNTAGAGAAVGAPQMPVDTAPAATPNAPLPGETETQDALPEPSLAAQDLYDSARGDLLQIRMLLKNGRTQSTVGSGFLVGTSNLALTNYHVVSQMALDPGIYTAEYIDTDGNTGPVELMAVDVLHDLAVVRINRNGSGFFKVPEQPVRLRQGQRLYSLGNPLDLGFAISEGAYNGVLTRSFYDRLIFSGPINSGMSGGPSVTASGTVAGINVSRRRDGESVSFLVPVKHAQELLRKVAEQAAPPADFNPLIGKQLLAHQGSMVDKLLEEPLTLKGMGQYLVPVRESGEVRCWGRSNARGAVYSTDSMSCVMQSAVFVSDVQQTGNVAMTHQYIRSGTMDPMRFATLASDTFQVNNLGSTGDPRLTKPFCTERFVHTRSLPMRAVTCVRAYRKFEGLYNFTLLTASTDASQSSLQSRLDVSGVSYENGLRVTRAYLGAFGRSGRR</sequence>
<gene>
    <name evidence="3" type="ORF">NM04_24635</name>
</gene>
<name>A0A422QE34_9BURK</name>
<comment type="caution">
    <text evidence="3">The sequence shown here is derived from an EMBL/GenBank/DDBJ whole genome shotgun (WGS) entry which is preliminary data.</text>
</comment>
<feature type="compositionally biased region" description="Low complexity" evidence="1">
    <location>
        <begin position="66"/>
        <end position="77"/>
    </location>
</feature>
<dbReference type="SUPFAM" id="SSF50494">
    <property type="entry name" value="Trypsin-like serine proteases"/>
    <property type="match status" value="1"/>
</dbReference>
<evidence type="ECO:0000313" key="3">
    <source>
        <dbReference type="EMBL" id="RNF28155.1"/>
    </source>
</evidence>
<dbReference type="RefSeq" id="WP_123071988.1">
    <property type="nucleotide sequence ID" value="NZ_JSAB01000388.1"/>
</dbReference>
<dbReference type="PRINTS" id="PR00834">
    <property type="entry name" value="PROTEASES2C"/>
</dbReference>
<keyword evidence="2" id="KW-0732">Signal</keyword>
<dbReference type="Pfam" id="PF13365">
    <property type="entry name" value="Trypsin_2"/>
    <property type="match status" value="1"/>
</dbReference>
<organism evidence="3 4">
    <name type="scientific">Massilia aurea</name>
    <dbReference type="NCBI Taxonomy" id="373040"/>
    <lineage>
        <taxon>Bacteria</taxon>
        <taxon>Pseudomonadati</taxon>
        <taxon>Pseudomonadota</taxon>
        <taxon>Betaproteobacteria</taxon>
        <taxon>Burkholderiales</taxon>
        <taxon>Oxalobacteraceae</taxon>
        <taxon>Telluria group</taxon>
        <taxon>Massilia</taxon>
    </lineage>
</organism>
<dbReference type="GO" id="GO:0004252">
    <property type="term" value="F:serine-type endopeptidase activity"/>
    <property type="evidence" value="ECO:0007669"/>
    <property type="project" value="InterPro"/>
</dbReference>
<dbReference type="GO" id="GO:0006508">
    <property type="term" value="P:proteolysis"/>
    <property type="evidence" value="ECO:0007669"/>
    <property type="project" value="InterPro"/>
</dbReference>
<feature type="region of interest" description="Disordered" evidence="1">
    <location>
        <begin position="39"/>
        <end position="85"/>
    </location>
</feature>
<dbReference type="EMBL" id="JSAB01000388">
    <property type="protein sequence ID" value="RNF28155.1"/>
    <property type="molecule type" value="Genomic_DNA"/>
</dbReference>
<dbReference type="InterPro" id="IPR001940">
    <property type="entry name" value="Peptidase_S1C"/>
</dbReference>
<keyword evidence="4" id="KW-1185">Reference proteome</keyword>